<feature type="domain" description="Peptidase M28" evidence="1">
    <location>
        <begin position="246"/>
        <end position="433"/>
    </location>
</feature>
<dbReference type="RefSeq" id="WP_267646466.1">
    <property type="nucleotide sequence ID" value="NZ_JANHGR010000001.1"/>
</dbReference>
<dbReference type="InterPro" id="IPR007484">
    <property type="entry name" value="Peptidase_M28"/>
</dbReference>
<evidence type="ECO:0000259" key="1">
    <source>
        <dbReference type="Pfam" id="PF04389"/>
    </source>
</evidence>
<dbReference type="Gene3D" id="3.50.30.30">
    <property type="match status" value="1"/>
</dbReference>
<comment type="caution">
    <text evidence="2">The sequence shown here is derived from an EMBL/GenBank/DDBJ whole genome shotgun (WGS) entry which is preliminary data.</text>
</comment>
<accession>A0ABD6BR40</accession>
<gene>
    <name evidence="2" type="ORF">ACFSAU_06285</name>
</gene>
<dbReference type="PANTHER" id="PTHR10404">
    <property type="entry name" value="N-ACETYLATED-ALPHA-LINKED ACIDIC DIPEPTIDASE"/>
    <property type="match status" value="1"/>
</dbReference>
<keyword evidence="3" id="KW-1185">Reference proteome</keyword>
<organism evidence="2 3">
    <name type="scientific">Halolamina litorea</name>
    <dbReference type="NCBI Taxonomy" id="1515593"/>
    <lineage>
        <taxon>Archaea</taxon>
        <taxon>Methanobacteriati</taxon>
        <taxon>Methanobacteriota</taxon>
        <taxon>Stenosarchaea group</taxon>
        <taxon>Halobacteria</taxon>
        <taxon>Halobacteriales</taxon>
        <taxon>Haloferacaceae</taxon>
    </lineage>
</organism>
<name>A0ABD6BR40_9EURY</name>
<reference evidence="2 3" key="1">
    <citation type="journal article" date="2019" name="Int. J. Syst. Evol. Microbiol.">
        <title>The Global Catalogue of Microorganisms (GCM) 10K type strain sequencing project: providing services to taxonomists for standard genome sequencing and annotation.</title>
        <authorList>
            <consortium name="The Broad Institute Genomics Platform"/>
            <consortium name="The Broad Institute Genome Sequencing Center for Infectious Disease"/>
            <person name="Wu L."/>
            <person name="Ma J."/>
        </authorList>
    </citation>
    <scope>NUCLEOTIDE SEQUENCE [LARGE SCALE GENOMIC DNA]</scope>
    <source>
        <strain evidence="2 3">CGMCC 1.12859</strain>
    </source>
</reference>
<dbReference type="Pfam" id="PF04389">
    <property type="entry name" value="Peptidase_M28"/>
    <property type="match status" value="1"/>
</dbReference>
<proteinExistence type="predicted"/>
<dbReference type="InterPro" id="IPR039373">
    <property type="entry name" value="Peptidase_M28B"/>
</dbReference>
<dbReference type="PANTHER" id="PTHR10404:SF46">
    <property type="entry name" value="VACUOLAR PROTEIN SORTING-ASSOCIATED PROTEIN 70"/>
    <property type="match status" value="1"/>
</dbReference>
<evidence type="ECO:0000313" key="2">
    <source>
        <dbReference type="EMBL" id="MFD1567094.1"/>
    </source>
</evidence>
<dbReference type="SUPFAM" id="SSF53187">
    <property type="entry name" value="Zn-dependent exopeptidases"/>
    <property type="match status" value="1"/>
</dbReference>
<dbReference type="Gene3D" id="3.40.630.10">
    <property type="entry name" value="Zn peptidases"/>
    <property type="match status" value="1"/>
</dbReference>
<dbReference type="AlphaFoldDB" id="A0ABD6BR40"/>
<dbReference type="EMBL" id="JBHUCZ010000002">
    <property type="protein sequence ID" value="MFD1567094.1"/>
    <property type="molecule type" value="Genomic_DNA"/>
</dbReference>
<dbReference type="Proteomes" id="UP001597139">
    <property type="component" value="Unassembled WGS sequence"/>
</dbReference>
<sequence>MSMANYSLYDREEPDLSGFERELYDTVNADAPWALVERFADLERVSGSDEEVEAAEYVTDRLADFGVSHERYDPELYLSIPGNASLAAAGESFDAVKTVSFGGGKAAGEMVDFATGEASVDDLLSTDLGEVGDMTGKVAVLDGLLPIEAIGELDEAGVEGVVVVHPHEREPHEGIATPIWGGAPEPGEEHRIPDVPVVVAAAPVGERLREHGEGTSIALTAETETGWFDCPVVEARIDAGADDAADDDFVLVHGHYDSWHVGIADNATGDAALLELARVFEEHADELSRDVRICWWPGHSTGRYAGSTWYAEQFGLDIADNCVAQVNVDSPGAVDATEFEDMLCWMPEADELARNAVADVSGKDATEVRPPRAGDYSFNNLGVTGCLMLSSNIPTDVREERGYHAVGGCGGHSNAWHLSTDTLDKADPDVLVRDIRIYATIVARLAREDVLPLDFRHTLEQHRETVQEYDAAAGEAFDLSAVSDRLADLENVTHAYYDRIDAGEIDADAANEAILGLSRALVRVDYTTEGQFEQDPATDRPSYPGLAAAAELDDLDADERKKQVVALRRQRNRAVTLLDEAFDALP</sequence>
<evidence type="ECO:0000313" key="3">
    <source>
        <dbReference type="Proteomes" id="UP001597139"/>
    </source>
</evidence>
<protein>
    <submittedName>
        <fullName evidence="2">M28 family metallopeptidase</fullName>
    </submittedName>
</protein>